<sequence length="183" mass="20664">MSCGLRCCEPALCVVCIRTPERHDSVQFNSNMVVSVLCVIVLTTILGCIFGLKPSCTRDVKTCKGRCFERTFGSCRCDSECVKLGNCCLDFQEACIEPAHTWTCTKFRCGEKNRSEYHCSCSDDCVKNNNCCVNYYSVCEGKSSWLQDECEDIKEPQCPDGCKPHYAQGYLFLVYCAYARFKN</sequence>
<organism evidence="1 2">
    <name type="scientific">Sphaerodactylus townsendi</name>
    <dbReference type="NCBI Taxonomy" id="933632"/>
    <lineage>
        <taxon>Eukaryota</taxon>
        <taxon>Metazoa</taxon>
        <taxon>Chordata</taxon>
        <taxon>Craniata</taxon>
        <taxon>Vertebrata</taxon>
        <taxon>Euteleostomi</taxon>
        <taxon>Lepidosauria</taxon>
        <taxon>Squamata</taxon>
        <taxon>Bifurcata</taxon>
        <taxon>Gekkota</taxon>
        <taxon>Sphaerodactylidae</taxon>
        <taxon>Sphaerodactylus</taxon>
    </lineage>
</organism>
<gene>
    <name evidence="1" type="primary">ENPP1_2</name>
    <name evidence="1" type="ORF">K3G42_027174</name>
</gene>
<proteinExistence type="predicted"/>
<keyword evidence="2" id="KW-1185">Reference proteome</keyword>
<dbReference type="Proteomes" id="UP000827872">
    <property type="component" value="Linkage Group LG01"/>
</dbReference>
<evidence type="ECO:0000313" key="1">
    <source>
        <dbReference type="EMBL" id="KAH8017209.1"/>
    </source>
</evidence>
<accession>A0ACB8GC33</accession>
<reference evidence="1" key="1">
    <citation type="submission" date="2021-08" db="EMBL/GenBank/DDBJ databases">
        <title>The first chromosome-level gecko genome reveals the dynamic sex chromosomes of Neotropical dwarf geckos (Sphaerodactylidae: Sphaerodactylus).</title>
        <authorList>
            <person name="Pinto B.J."/>
            <person name="Keating S.E."/>
            <person name="Gamble T."/>
        </authorList>
    </citation>
    <scope>NUCLEOTIDE SEQUENCE</scope>
    <source>
        <strain evidence="1">TG3544</strain>
    </source>
</reference>
<comment type="caution">
    <text evidence="1">The sequence shown here is derived from an EMBL/GenBank/DDBJ whole genome shotgun (WGS) entry which is preliminary data.</text>
</comment>
<evidence type="ECO:0000313" key="2">
    <source>
        <dbReference type="Proteomes" id="UP000827872"/>
    </source>
</evidence>
<dbReference type="EMBL" id="CM037614">
    <property type="protein sequence ID" value="KAH8017209.1"/>
    <property type="molecule type" value="Genomic_DNA"/>
</dbReference>
<name>A0ACB8GC33_9SAUR</name>
<protein>
    <submittedName>
        <fullName evidence="1">Ectonucleotide pyrophosphatase phosphodiesterase</fullName>
    </submittedName>
</protein>